<dbReference type="InterPro" id="IPR007110">
    <property type="entry name" value="Ig-like_dom"/>
</dbReference>
<feature type="domain" description="Ig-like" evidence="11">
    <location>
        <begin position="2885"/>
        <end position="2971"/>
    </location>
</feature>
<dbReference type="RefSeq" id="XP_019933189.3">
    <property type="nucleotide sequence ID" value="XM_020077630.3"/>
</dbReference>
<feature type="domain" description="Ig-like" evidence="11">
    <location>
        <begin position="3088"/>
        <end position="3176"/>
    </location>
</feature>
<feature type="compositionally biased region" description="Basic and acidic residues" evidence="7">
    <location>
        <begin position="1207"/>
        <end position="1220"/>
    </location>
</feature>
<feature type="compositionally biased region" description="Polar residues" evidence="7">
    <location>
        <begin position="696"/>
        <end position="716"/>
    </location>
</feature>
<feature type="compositionally biased region" description="Basic and acidic residues" evidence="7">
    <location>
        <begin position="722"/>
        <end position="736"/>
    </location>
</feature>
<sequence length="4989" mass="564752">MTLKDEIVASSAEVKPDFGEAYSTKDEILQLSSAISRRSSNAAAAAAQPPSPPASYRPQAEYECAGPVVKHHHHHLHHPHHQHPCESIENSQLLYRYQRFQDYYSRSSQLQGKDAEADGSKMYDILVVNKNYDAEGPDSISVRVGDLVEVLDMGVSSAAAAAGAKRPKLDPQLNVGKTESLLDSSISKHKLSIKPKKNYHSSQYRRSVSPQPPQYQPKPNEKWKVRIFDGDDNAKAGWIPVSVLDIMHTDQAVFGDKANDASYRREAVVRELIETEEEFGRDLQLVVDNYIKFIDNPDNKIPRQIRDHKDDIFNNFKQIADFHNTVLIEGVKYYANNPKMIGKTFLRLERDFDKHVRYCRDAPLAQEFLAANDAVRDFFMELSITLDDDKSLSEHLKLPIQRINDYKLLFKELLKYSTALGENVTDLQKALELMLSVPSRAANNRYLESIEGFRGNLQKLGRVLAHEYFGVKDKENKIKERYLFLFKSRVLITKAKRLSDEKSIFVLKDVVKLPDVQIRDVDSRAFELLPKVGGRGDTVHLIAYSEEAKQRWIYEIEEYAENAVALQEHANDDLRIDPTQTNIDDSIIKLPQRIEAHKTDENIKPSDFAENYVVFKHKASHREEAQSVQQTVSQEAVQAEDEEEKPVSVQKRLAALEVKKSSRKAEAATTKQEIVQQQSQKVVQSNTSSVQVQETRTSSTVVQSSATKQELVQESKTAAVKRHQESQLEAQSKEAKLSSQTQVRTQVIESSSAAVQQATQLQSQSKVQQIQTTAVASSQQSASKVEAKSSSQVQQQAVQTKLHQQEGIAKVSSSSQQLQQLTETKAEVSTVKQDSTPSSPAIDADSKIKQLESKYEALKQKKLEQNSEEVDAKFQIIESKFAALKQKQEQQKQKLQQAEPESKPSEPLSKLQQIESKYKNQEQQQEVQVKQEVTEVQKSKPLTKVEQIESKYKSKEEQQIVDVKTQITETVSQEQKQEPSRPLSKLEQLESKYSKKKLSIDQSVEVAPVAVAEPSSSVEIVQPQTPDTPSKIQQIEYKYASLKQKQQPIVQEVQASENVEQPEPQSKLAQIEARHTARRQSFQKDQESIEQQQQSKIPIATVGKAVEQKKEEKHFTAQKVEAVKLPEIPKKPFESKPEEVKTELTKPVEAPKPKVDKKDRPKLQIPVPEKRVEEPKAPESPKSKKRPDSPKSPKGKKSPVKLPESPKLPESKSIENKAETLKTPTKVPEQPKAVEKKAPETPKTPTKVAESPKQVEKKAPESPKVIETPVKPIERKEPKTPSKAPESPKTVVTPKTPVKAPESVKLTESAKAPNTPSGKKTETVKVPEQSKTANKKPETSKVEPTPQSPKVVETPKLPDKKAIDPPKSTVKPVDSPKPVDKKLSESAIAQSSKLKELEKKSFEAKKVEAVKLPELPKKEELIKPKGTAESASVTGCDTPVAVSEQDTSLESLVEQKSREESLKHKLEEIYEREKAALAEAKRIRQAEEEEIRRKFELRGEREIQQIKEATSEILEQIQATRASVKSVLGLNEQNKPSISKAASKTNSKLPKITKAADSESQQQQQAPPHDQSGEQRESAQGGDNGGSNQNNQQNQGDDSQEGSGEGNGGKRTPPPLQLPTFFDPPPPPVYQATIEVFIKKERPPPPPPPKITRKLVVNTDELERKTKLFFEGQIEEPDPDYSAAAAQRKIKGIKHLFGKTGQTVNYAEDTIHKAEQGEFESILFPEEEEPKPKEPAYEYQYTVEDPVTGEKICTADPNVVLIEKELAMDEHHSSRYSSLRQSSRRGRTLEAQLEELADFEVKHEEKMSTTHTEKLRVPTNIRPHFLKAIHGLSVEPGENAKFSCQIDEESTVQWLKDNKPLDDKLADRVIIKEAGDLTHVLEIQHCREEDSGTYTARAINGTENASCTAQLIVEKLTPEQRKALSETNSPVFSVSLKDTEVIEKTYLTFMVKVRGDPKPKIRFCKDDREILDTDKRMKVVREREDSGYYELIIPEVHKGDCGVYSCTAYNKFGSTKTQAQLLVSDQKEIFNELDTLDADKNKFVWKKNGVPFDPEERFKVLMADDSDSLALVFQHVKPEDAGLYTCVAATASGNIQCSAELTVQGQVNQLQQEPTKPHLEVTSKDALARIGGKAMLEMKVHGYPKPELVWRHEGAIIEPHGRFKFLYEDAESVTLVIMDVQPSDAGAYSIVAQNHLGEDSTFINLVVKYPPTIVKPHDTSAMVGENFKMSIEVNAVPEATVRYYKNGKEFKENERIKFLTAENYHIIKYTPTAAEDAGNYSIIATNEISQATEFWEFTVNAPPRCTYGLPEETIVNEKEDIELFVKAEGNPAPIVRWYKDGKEIVADGKRIIMIEDDGRFTLKIHAANRDDTARYAADIINDYGTITQRSQVNVNCQAMVREKLTSITCKEGDSNIVMSLKTDGFPRPKVQWYIDDIEITESRNEFKTVEEGLYYKLIMKEAKAELQGVYKAVFTNVYGSDESSAKTTVQCTPKVRKPLVDTEVDENTTLTLEVEIYAEPEPEITWYKNGQPVQTDARLTIKRDSQRVENYTLSLTMVRGADSGDYEVRAVNSMGTISSKSRVVVQTSPEILMTDIADVTTFDSLPLTWMVEADGIPRPTVAWVHNGEEVKASERIRITDSGTLYKIENLDVKEADAGEWKAVVKNRIGEKSLPCNLTVIPCKEYRRPKFQKGLESLSVHKNEQVTLSVTLTADPEPEITWIQDGTEVHADNFVEMKTEIKELEYNLKEITYTLYIAEARHYDTGNYTFRAKNKYDINESNCRLDVLLKPEIENFHDITVEPFTQGVFQVLIKANPKPKVVWTKDGINLCNVDNCDVIADVEKEIYTLLVESCALAEHGTYTITASNTFGETVASAKLNVHMTKPTFTKEPDSMHVHDWGDVYNKVEVSAVPRPTIQWLRNGTPLNLEEIDEETNEPKVKVVTSGDTEVTSELFISHFGPEWQGDYSCVASCIGGETEAKFMILVKNEQPVFGKGLERGMDLEEDDRLELACIVDGSPLPKMTWYKDGHEITPNEHIKITHGHDGRCRLIIDKVDPGDSGCYKLVLTNKTGEVSTQSCVAVTPKQRYPVFIRPLQDHKVAVGETLHVEAKIAGFPMPEVRWFKDGLPVHQTKAINFINEPDGIVGFIIDRATPEDAGIYTCEVVNEVGKATSASIAEVIPKSRKPQFVNELQDMSIVEGYPLKMNVKVVGYPAPAINWLHNGTQITGDRFKITEEGEGCSTLTVEKSIGTDCGDYQVVASNENGDTSCTGKVTVLPVTDTSMGEEPPSFLGGIRDITADEGKELTFRARFIGNPAPEVIWTKDGEPLQPTGRVTVTCDGKTVGLTITPAEVSDSGEYACLMANPLGETETKASAIVRKMFQKPNFVYRFPDIQQLPGLEAKFPAKLVGTPRPTVQWYKNETPIYPSDRYKMKYEGEHCCLYIKECVESDTGLYSCTATNREGTSTVEAKLDVVSQLTKGDEPTPAYFMKKPVDMTVLEGMKAKFTACVDGYPLPTVEWIRDGHRLVPSEKYRIEADINGLARLIIDDVQEEDLGRYTCKISNNLAEVLAHVNLRFEPLDACPRRRFGKTKDKSFIHTSPYPLMDRPIISKLSDRRLTLSWKPSMTTVPREPVTYQVEMVQLPDGDWYTYRSGIRSCSCEIRDLEPFRDYKFRIRVENKYGASEPSPYVQTYRQKLESEPPVFYPYFGPGRDYRPGVSPLFPRNFDVERPSHRDRASGIPPEFLRQEFPVQYGTKNHNVSLFWFVYGYPKPTMTYYFNDQKIEAGGRYCFSYTRNGQATLFINRMSERDVGVYEAVATNEHGSVRQRVCLELGEFPRFLQRPEEVFIMGRRSGRVEAKIAGVPFPDVKWYKDWQPITESSRLKMIFYEPDTWVLLITDAIKKDEGLYSISVRNAIGSVSSSVMVHVEDNEEDYVYNAHHRTPYVRARNKVYEDYYDIGDEIGRGTQGITYHATERSNGRNFAAKIMYGSPDLRPFMFNEVDIMNVLNHRKLIRLHDAYDINKSLTLIIELASGGELVRDNLLMHDYYTERQVAIYVYQILLGLEHMHTRGIGHMGLTIKDLLIAYPGSDNLKICDFGLSRRIEDDKLYTLDYGMPEFVAPEVINRRGVGLGQDMWSVGIITYILLGGISPFMGRNDRETLTKVRDGKWSFVGTVWEFISSEARDFITRLLVYEDEHRMTIKDALNHSWFDIIYKRSFDEYQIGTDRLRRYYYHYRDWYTNASCRTWYRRRPLMSCFDHPSKMVYPPGIIFTPEGTPPPVAVDDIPHKRRKWDEYVSKDNHPDYETASFKSESHYQYGPDTYLLQLRDTTFPCRLREYMKIAKHRSPSLLSESNYDGSLPIIRERRRFTDIMDEEIDDERRSRISRYGTDDSVTISRRLRTEVGTRLGSYAEAEAMIEVKREGQPPFFREKPQTIAIREGEPNQIVCYAVGDPKPSVTWFRNDMVVTDSNRIKVLDDVDGRSVIQFHPASHNDCGIYKAVASNRIAKTTSRCRVVIAIIPDAPDCPDAVAVSDTEVLLRWRQPRHDGNSQVICYSLEMKQHGKLDWVDVASNIDHEFYLVHSLTPTTAYQFRLAAYNRVGWSDRGVGTKLIHTLEVGAPKIQITRAMKQLQQLTESGQHVAPEERSGRLDYSYEKTPLKWSVEGNYNEKFSFMSEISRGRYSIVVKGLEKATDKIVVAKISELGDERIAEATEREFEMLRTLRHERIASLLAAFKPKNTSIAALVMEKLQGADVLTYLSSRSEYSEQIVATIINQILDGLQYLHWRGIAHLDLQPDNIVMSSVRQVQVKLVDFGAAQPVSKLGSSVPSLSWLDFTSPEVLNGEAAYPQTDIWNVGCLAYLFLSATSPFRGGDEAETRANITFVRYRFEYLFKEVTQEATRFLMLIFKRAPTKRPSVEECFEHRWLVHTDFMIKKRERAIFPGSRLKDFSEYYHSMKTNEATKSETISNLGGQSPRQLLRSNSIQEELLTTF</sequence>
<feature type="compositionally biased region" description="Low complexity" evidence="7">
    <location>
        <begin position="39"/>
        <end position="48"/>
    </location>
</feature>
<feature type="domain" description="Ig-like" evidence="11">
    <location>
        <begin position="3185"/>
        <end position="3273"/>
    </location>
</feature>
<feature type="domain" description="Ig-like" evidence="11">
    <location>
        <begin position="2990"/>
        <end position="3080"/>
    </location>
</feature>
<dbReference type="SUPFAM" id="SSF49265">
    <property type="entry name" value="Fibronectin type III"/>
    <property type="match status" value="1"/>
</dbReference>
<evidence type="ECO:0000256" key="2">
    <source>
        <dbReference type="ARBA" id="ARBA00006692"/>
    </source>
</evidence>
<reference evidence="13" key="2">
    <citation type="submission" date="2025-05" db="UniProtKB">
        <authorList>
            <consortium name="EnsemblMetazoa"/>
        </authorList>
    </citation>
    <scope>IDENTIFICATION</scope>
    <source>
        <strain evidence="13">Foshan</strain>
    </source>
</reference>
<name>A0ABM1ZTR3_AEDAL</name>
<evidence type="ECO:0000259" key="8">
    <source>
        <dbReference type="PROSITE" id="PS50003"/>
    </source>
</evidence>
<dbReference type="InterPro" id="IPR001849">
    <property type="entry name" value="PH_domain"/>
</dbReference>
<organism evidence="13 14">
    <name type="scientific">Aedes albopictus</name>
    <name type="common">Asian tiger mosquito</name>
    <name type="synonym">Stegomyia albopicta</name>
    <dbReference type="NCBI Taxonomy" id="7160"/>
    <lineage>
        <taxon>Eukaryota</taxon>
        <taxon>Metazoa</taxon>
        <taxon>Ecdysozoa</taxon>
        <taxon>Arthropoda</taxon>
        <taxon>Hexapoda</taxon>
        <taxon>Insecta</taxon>
        <taxon>Pterygota</taxon>
        <taxon>Neoptera</taxon>
        <taxon>Endopterygota</taxon>
        <taxon>Diptera</taxon>
        <taxon>Nematocera</taxon>
        <taxon>Culicoidea</taxon>
        <taxon>Culicidae</taxon>
        <taxon>Culicinae</taxon>
        <taxon>Aedini</taxon>
        <taxon>Aedes</taxon>
        <taxon>Stegomyia</taxon>
    </lineage>
</organism>
<dbReference type="Proteomes" id="UP000069940">
    <property type="component" value="Unassembled WGS sequence"/>
</dbReference>
<dbReference type="Gene3D" id="2.60.40.10">
    <property type="entry name" value="Immunoglobulins"/>
    <property type="match status" value="23"/>
</dbReference>
<evidence type="ECO:0008006" key="15">
    <source>
        <dbReference type="Google" id="ProtNLM"/>
    </source>
</evidence>
<feature type="domain" description="Ig-like" evidence="11">
    <location>
        <begin position="1823"/>
        <end position="1912"/>
    </location>
</feature>
<feature type="compositionally biased region" description="Low complexity" evidence="7">
    <location>
        <begin position="921"/>
        <end position="931"/>
    </location>
</feature>
<dbReference type="SMART" id="SM00325">
    <property type="entry name" value="RhoGEF"/>
    <property type="match status" value="1"/>
</dbReference>
<feature type="region of interest" description="Disordered" evidence="7">
    <location>
        <begin position="1076"/>
        <end position="1096"/>
    </location>
</feature>
<dbReference type="CDD" id="cd00063">
    <property type="entry name" value="FN3"/>
    <property type="match status" value="2"/>
</dbReference>
<feature type="region of interest" description="Disordered" evidence="7">
    <location>
        <begin position="1421"/>
        <end position="1456"/>
    </location>
</feature>
<evidence type="ECO:0000313" key="13">
    <source>
        <dbReference type="EnsemblMetazoa" id="AALFPA23_021582.P31923"/>
    </source>
</evidence>
<evidence type="ECO:0000313" key="14">
    <source>
        <dbReference type="Proteomes" id="UP000069940"/>
    </source>
</evidence>
<keyword evidence="3" id="KW-0963">Cytoplasm</keyword>
<dbReference type="SMART" id="SM00060">
    <property type="entry name" value="FN3"/>
    <property type="match status" value="2"/>
</dbReference>
<dbReference type="GeneID" id="109623145"/>
<dbReference type="SMART" id="SM00408">
    <property type="entry name" value="IGc2"/>
    <property type="match status" value="17"/>
</dbReference>
<dbReference type="Pfam" id="PF00041">
    <property type="entry name" value="fn3"/>
    <property type="match status" value="2"/>
</dbReference>
<dbReference type="InterPro" id="IPR036179">
    <property type="entry name" value="Ig-like_dom_sf"/>
</dbReference>
<evidence type="ECO:0000256" key="3">
    <source>
        <dbReference type="ARBA" id="ARBA00022490"/>
    </source>
</evidence>
<keyword evidence="4" id="KW-0677">Repeat</keyword>
<feature type="region of interest" description="Disordered" evidence="7">
    <location>
        <begin position="1109"/>
        <end position="1389"/>
    </location>
</feature>
<feature type="region of interest" description="Disordered" evidence="7">
    <location>
        <begin position="822"/>
        <end position="847"/>
    </location>
</feature>
<proteinExistence type="inferred from homology"/>
<feature type="compositionally biased region" description="Polar residues" evidence="7">
    <location>
        <begin position="200"/>
        <end position="209"/>
    </location>
</feature>
<keyword evidence="14" id="KW-1185">Reference proteome</keyword>
<dbReference type="InterPro" id="IPR003599">
    <property type="entry name" value="Ig_sub"/>
</dbReference>
<evidence type="ECO:0000256" key="4">
    <source>
        <dbReference type="ARBA" id="ARBA00022737"/>
    </source>
</evidence>
<feature type="domain" description="Fibronectin type-III" evidence="12">
    <location>
        <begin position="3598"/>
        <end position="3700"/>
    </location>
</feature>
<feature type="region of interest" description="Disordered" evidence="7">
    <location>
        <begin position="888"/>
        <end position="940"/>
    </location>
</feature>
<dbReference type="InterPro" id="IPR055251">
    <property type="entry name" value="SOS1_NGEF_PH"/>
</dbReference>
<feature type="domain" description="DH" evidence="9">
    <location>
        <begin position="264"/>
        <end position="444"/>
    </location>
</feature>
<dbReference type="Gene3D" id="3.30.200.20">
    <property type="entry name" value="Phosphorylase Kinase, domain 1"/>
    <property type="match status" value="1"/>
</dbReference>
<reference evidence="14" key="1">
    <citation type="journal article" date="2015" name="Proc. Natl. Acad. Sci. U.S.A.">
        <title>Genome sequence of the Asian Tiger mosquito, Aedes albopictus, reveals insights into its biology, genetics, and evolution.</title>
        <authorList>
            <person name="Chen X.G."/>
            <person name="Jiang X."/>
            <person name="Gu J."/>
            <person name="Xu M."/>
            <person name="Wu Y."/>
            <person name="Deng Y."/>
            <person name="Zhang C."/>
            <person name="Bonizzoni M."/>
            <person name="Dermauw W."/>
            <person name="Vontas J."/>
            <person name="Armbruster P."/>
            <person name="Huang X."/>
            <person name="Yang Y."/>
            <person name="Zhang H."/>
            <person name="He W."/>
            <person name="Peng H."/>
            <person name="Liu Y."/>
            <person name="Wu K."/>
            <person name="Chen J."/>
            <person name="Lirakis M."/>
            <person name="Topalis P."/>
            <person name="Van Leeuwen T."/>
            <person name="Hall A.B."/>
            <person name="Jiang X."/>
            <person name="Thorpe C."/>
            <person name="Mueller R.L."/>
            <person name="Sun C."/>
            <person name="Waterhouse R.M."/>
            <person name="Yan G."/>
            <person name="Tu Z.J."/>
            <person name="Fang X."/>
            <person name="James A.A."/>
        </authorList>
    </citation>
    <scope>NUCLEOTIDE SEQUENCE [LARGE SCALE GENOMIC DNA]</scope>
    <source>
        <strain evidence="14">Foshan</strain>
    </source>
</reference>
<feature type="compositionally biased region" description="Low complexity" evidence="7">
    <location>
        <begin position="1288"/>
        <end position="1299"/>
    </location>
</feature>
<feature type="compositionally biased region" description="Low complexity" evidence="7">
    <location>
        <begin position="669"/>
        <end position="695"/>
    </location>
</feature>
<feature type="compositionally biased region" description="Pro residues" evidence="7">
    <location>
        <begin position="1612"/>
        <end position="1629"/>
    </location>
</feature>
<dbReference type="PROSITE" id="PS50010">
    <property type="entry name" value="DH_2"/>
    <property type="match status" value="1"/>
</dbReference>
<feature type="compositionally biased region" description="Basic and acidic residues" evidence="7">
    <location>
        <begin position="1109"/>
        <end position="1191"/>
    </location>
</feature>
<feature type="domain" description="Ig-like" evidence="11">
    <location>
        <begin position="4424"/>
        <end position="4508"/>
    </location>
</feature>
<dbReference type="InterPro" id="IPR013783">
    <property type="entry name" value="Ig-like_fold"/>
</dbReference>
<dbReference type="SMART" id="SM00233">
    <property type="entry name" value="PH"/>
    <property type="match status" value="1"/>
</dbReference>
<feature type="domain" description="Ig-like" evidence="11">
    <location>
        <begin position="2117"/>
        <end position="2204"/>
    </location>
</feature>
<dbReference type="PROSITE" id="PS50003">
    <property type="entry name" value="PH_DOMAIN"/>
    <property type="match status" value="1"/>
</dbReference>
<feature type="domain" description="Ig-like" evidence="11">
    <location>
        <begin position="2688"/>
        <end position="2785"/>
    </location>
</feature>
<dbReference type="InterPro" id="IPR000219">
    <property type="entry name" value="DH_dom"/>
</dbReference>
<keyword evidence="6" id="KW-0393">Immunoglobulin domain</keyword>
<feature type="compositionally biased region" description="Polar residues" evidence="7">
    <location>
        <begin position="1531"/>
        <end position="1548"/>
    </location>
</feature>
<dbReference type="SMART" id="SM00409">
    <property type="entry name" value="IG"/>
    <property type="match status" value="20"/>
</dbReference>
<dbReference type="Gene3D" id="1.20.900.10">
    <property type="entry name" value="Dbl homology (DH) domain"/>
    <property type="match status" value="1"/>
</dbReference>
<dbReference type="PROSITE" id="PS50835">
    <property type="entry name" value="IG_LIKE"/>
    <property type="match status" value="15"/>
</dbReference>
<keyword evidence="5" id="KW-1015">Disulfide bond</keyword>
<feature type="compositionally biased region" description="Low complexity" evidence="7">
    <location>
        <begin position="1586"/>
        <end position="1597"/>
    </location>
</feature>
<evidence type="ECO:0000256" key="1">
    <source>
        <dbReference type="ARBA" id="ARBA00004496"/>
    </source>
</evidence>
<feature type="domain" description="Ig-like" evidence="11">
    <location>
        <begin position="2589"/>
        <end position="2678"/>
    </location>
</feature>
<evidence type="ECO:0000259" key="9">
    <source>
        <dbReference type="PROSITE" id="PS50010"/>
    </source>
</evidence>
<evidence type="ECO:0000256" key="6">
    <source>
        <dbReference type="ARBA" id="ARBA00023319"/>
    </source>
</evidence>
<feature type="region of interest" description="Disordered" evidence="7">
    <location>
        <begin position="660"/>
        <end position="743"/>
    </location>
</feature>
<dbReference type="CDD" id="cd14109">
    <property type="entry name" value="PK_Unc-89_rpt1"/>
    <property type="match status" value="1"/>
</dbReference>
<evidence type="ECO:0000259" key="12">
    <source>
        <dbReference type="PROSITE" id="PS50853"/>
    </source>
</evidence>
<feature type="region of interest" description="Disordered" evidence="7">
    <location>
        <begin position="1528"/>
        <end position="1629"/>
    </location>
</feature>
<dbReference type="CDD" id="cd00160">
    <property type="entry name" value="RhoGEF"/>
    <property type="match status" value="1"/>
</dbReference>
<feature type="domain" description="Ig-like" evidence="11">
    <location>
        <begin position="3383"/>
        <end position="3471"/>
    </location>
</feature>
<dbReference type="InterPro" id="IPR003598">
    <property type="entry name" value="Ig_sub2"/>
</dbReference>
<dbReference type="PROSITE" id="PS50011">
    <property type="entry name" value="PROTEIN_KINASE_DOM"/>
    <property type="match status" value="2"/>
</dbReference>
<dbReference type="PANTHER" id="PTHR47633:SF3">
    <property type="entry name" value="STRIATED MUSCLE PREFERENTIALLY EXPRESSED PROTEIN KINASE"/>
    <property type="match status" value="1"/>
</dbReference>
<dbReference type="SUPFAM" id="SSF56112">
    <property type="entry name" value="Protein kinase-like (PK-like)"/>
    <property type="match status" value="2"/>
</dbReference>
<feature type="compositionally biased region" description="Polar residues" evidence="7">
    <location>
        <begin position="830"/>
        <end position="839"/>
    </location>
</feature>
<dbReference type="Gene3D" id="1.10.510.10">
    <property type="entry name" value="Transferase(Phosphotransferase) domain 1"/>
    <property type="match status" value="2"/>
</dbReference>
<feature type="domain" description="PH" evidence="8">
    <location>
        <begin position="456"/>
        <end position="561"/>
    </location>
</feature>
<feature type="region of interest" description="Disordered" evidence="7">
    <location>
        <begin position="39"/>
        <end position="58"/>
    </location>
</feature>
<dbReference type="Pfam" id="PF22697">
    <property type="entry name" value="SOS1_NGEF_PH"/>
    <property type="match status" value="1"/>
</dbReference>
<accession>A0ABM1ZTR3</accession>
<dbReference type="InterPro" id="IPR036116">
    <property type="entry name" value="FN3_sf"/>
</dbReference>
<dbReference type="Pfam" id="PF13927">
    <property type="entry name" value="Ig_3"/>
    <property type="match status" value="1"/>
</dbReference>
<dbReference type="InterPro" id="IPR011993">
    <property type="entry name" value="PH-like_dom_sf"/>
</dbReference>
<evidence type="ECO:0000256" key="7">
    <source>
        <dbReference type="SAM" id="MobiDB-lite"/>
    </source>
</evidence>
<feature type="domain" description="Fibronectin type-III" evidence="12">
    <location>
        <begin position="4520"/>
        <end position="4614"/>
    </location>
</feature>
<evidence type="ECO:0000259" key="11">
    <source>
        <dbReference type="PROSITE" id="PS50835"/>
    </source>
</evidence>
<dbReference type="Pfam" id="PF00069">
    <property type="entry name" value="Pkinase"/>
    <property type="match status" value="2"/>
</dbReference>
<comment type="similarity">
    <text evidence="2">Belongs to the protein kinase superfamily. CAMK Ser/Thr protein kinase family.</text>
</comment>
<evidence type="ECO:0000256" key="5">
    <source>
        <dbReference type="ARBA" id="ARBA00023157"/>
    </source>
</evidence>
<feature type="region of interest" description="Disordered" evidence="7">
    <location>
        <begin position="197"/>
        <end position="221"/>
    </location>
</feature>
<feature type="domain" description="Ig-like" evidence="11">
    <location>
        <begin position="3287"/>
        <end position="3377"/>
    </location>
</feature>
<feature type="domain" description="Protein kinase" evidence="10">
    <location>
        <begin position="3954"/>
        <end position="4208"/>
    </location>
</feature>
<evidence type="ECO:0000259" key="10">
    <source>
        <dbReference type="PROSITE" id="PS50011"/>
    </source>
</evidence>
<feature type="region of interest" description="Disordered" evidence="7">
    <location>
        <begin position="778"/>
        <end position="799"/>
    </location>
</feature>
<dbReference type="SUPFAM" id="SSF50729">
    <property type="entry name" value="PH domain-like"/>
    <property type="match status" value="1"/>
</dbReference>
<dbReference type="Pfam" id="PF07679">
    <property type="entry name" value="I-set"/>
    <property type="match status" value="20"/>
</dbReference>
<dbReference type="EnsemblMetazoa" id="AALFPA23_021582.R31923">
    <property type="protein sequence ID" value="AALFPA23_021582.P31923"/>
    <property type="gene ID" value="AALFPA23_021582"/>
</dbReference>
<dbReference type="PROSITE" id="PS50853">
    <property type="entry name" value="FN3"/>
    <property type="match status" value="2"/>
</dbReference>
<dbReference type="InterPro" id="IPR013098">
    <property type="entry name" value="Ig_I-set"/>
</dbReference>
<feature type="domain" description="Ig-like" evidence="11">
    <location>
        <begin position="2303"/>
        <end position="2393"/>
    </location>
</feature>
<dbReference type="SUPFAM" id="SSF48065">
    <property type="entry name" value="DBL homology domain (DH-domain)"/>
    <property type="match status" value="1"/>
</dbReference>
<feature type="region of interest" description="Disordered" evidence="7">
    <location>
        <begin position="969"/>
        <end position="988"/>
    </location>
</feature>
<dbReference type="Pfam" id="PF00621">
    <property type="entry name" value="RhoGEF"/>
    <property type="match status" value="1"/>
</dbReference>
<dbReference type="InterPro" id="IPR011009">
    <property type="entry name" value="Kinase-like_dom_sf"/>
</dbReference>
<feature type="domain" description="Ig-like" evidence="11">
    <location>
        <begin position="2493"/>
        <end position="2584"/>
    </location>
</feature>
<dbReference type="SUPFAM" id="SSF48726">
    <property type="entry name" value="Immunoglobulin"/>
    <property type="match status" value="21"/>
</dbReference>
<dbReference type="Gene3D" id="2.30.29.30">
    <property type="entry name" value="Pleckstrin-homology domain (PH domain)/Phosphotyrosine-binding domain (PTB)"/>
    <property type="match status" value="1"/>
</dbReference>
<feature type="domain" description="Ig-like" evidence="11">
    <location>
        <begin position="1995"/>
        <end position="2102"/>
    </location>
</feature>
<dbReference type="InterPro" id="IPR003961">
    <property type="entry name" value="FN3_dom"/>
</dbReference>
<feature type="compositionally biased region" description="Polar residues" evidence="7">
    <location>
        <begin position="626"/>
        <end position="636"/>
    </location>
</feature>
<feature type="region of interest" description="Disordered" evidence="7">
    <location>
        <begin position="624"/>
        <end position="648"/>
    </location>
</feature>
<dbReference type="InterPro" id="IPR035899">
    <property type="entry name" value="DBL_dom_sf"/>
</dbReference>
<comment type="subcellular location">
    <subcellularLocation>
        <location evidence="1">Cytoplasm</location>
    </subcellularLocation>
</comment>
<feature type="domain" description="Protein kinase" evidence="10">
    <location>
        <begin position="4668"/>
        <end position="4923"/>
    </location>
</feature>
<feature type="domain" description="Ig-like" evidence="11">
    <location>
        <begin position="3484"/>
        <end position="3574"/>
    </location>
</feature>
<dbReference type="PANTHER" id="PTHR47633">
    <property type="entry name" value="IMMUNOGLOBULIN"/>
    <property type="match status" value="1"/>
</dbReference>
<protein>
    <recommendedName>
        <fullName evidence="15">Muscle M-line assembly protein unc-89</fullName>
    </recommendedName>
</protein>
<dbReference type="CDD" id="cd13325">
    <property type="entry name" value="PH_unc89"/>
    <property type="match status" value="1"/>
</dbReference>
<dbReference type="InterPro" id="IPR000719">
    <property type="entry name" value="Prot_kinase_dom"/>
</dbReference>